<dbReference type="CDD" id="cd02440">
    <property type="entry name" value="AdoMet_MTases"/>
    <property type="match status" value="1"/>
</dbReference>
<dbReference type="InterPro" id="IPR003333">
    <property type="entry name" value="CMAS"/>
</dbReference>
<gene>
    <name evidence="6" type="ORF">CSA56_18645</name>
</gene>
<reference evidence="6 7" key="1">
    <citation type="submission" date="2017-10" db="EMBL/GenBank/DDBJ databases">
        <title>Novel microbial diversity and functional potential in the marine mammal oral microbiome.</title>
        <authorList>
            <person name="Dudek N.K."/>
            <person name="Sun C.L."/>
            <person name="Burstein D."/>
            <person name="Kantor R.S."/>
            <person name="Aliaga Goltsman D.S."/>
            <person name="Bik E.M."/>
            <person name="Thomas B.C."/>
            <person name="Banfield J.F."/>
            <person name="Relman D.A."/>
        </authorList>
    </citation>
    <scope>NUCLEOTIDE SEQUENCE [LARGE SCALE GENOMIC DNA]</scope>
    <source>
        <strain evidence="6">DOLJORAL78_47_16</strain>
    </source>
</reference>
<dbReference type="SUPFAM" id="SSF53335">
    <property type="entry name" value="S-adenosyl-L-methionine-dependent methyltransferases"/>
    <property type="match status" value="1"/>
</dbReference>
<keyword evidence="4" id="KW-0949">S-adenosyl-L-methionine</keyword>
<dbReference type="Proteomes" id="UP000230821">
    <property type="component" value="Unassembled WGS sequence"/>
</dbReference>
<dbReference type="Gene3D" id="3.40.50.150">
    <property type="entry name" value="Vaccinia Virus protein VP39"/>
    <property type="match status" value="1"/>
</dbReference>
<organism evidence="6 7">
    <name type="scientific">candidate division KSB3 bacterium</name>
    <dbReference type="NCBI Taxonomy" id="2044937"/>
    <lineage>
        <taxon>Bacteria</taxon>
        <taxon>candidate division KSB3</taxon>
    </lineage>
</organism>
<accession>A0A2G6K6K4</accession>
<comment type="similarity">
    <text evidence="1">Belongs to the CFA/CMAS family.</text>
</comment>
<dbReference type="GO" id="GO:0032259">
    <property type="term" value="P:methylation"/>
    <property type="evidence" value="ECO:0007669"/>
    <property type="project" value="UniProtKB-KW"/>
</dbReference>
<dbReference type="GO" id="GO:0008610">
    <property type="term" value="P:lipid biosynthetic process"/>
    <property type="evidence" value="ECO:0007669"/>
    <property type="project" value="InterPro"/>
</dbReference>
<dbReference type="GO" id="GO:0008168">
    <property type="term" value="F:methyltransferase activity"/>
    <property type="evidence" value="ECO:0007669"/>
    <property type="project" value="UniProtKB-KW"/>
</dbReference>
<dbReference type="AlphaFoldDB" id="A0A2G6K6K4"/>
<dbReference type="PANTHER" id="PTHR43667:SF1">
    <property type="entry name" value="CYCLOPROPANE-FATTY-ACYL-PHOSPHOLIPID SYNTHASE"/>
    <property type="match status" value="1"/>
</dbReference>
<dbReference type="InterPro" id="IPR050723">
    <property type="entry name" value="CFA/CMAS"/>
</dbReference>
<dbReference type="PANTHER" id="PTHR43667">
    <property type="entry name" value="CYCLOPROPANE-FATTY-ACYL-PHOSPHOLIPID SYNTHASE"/>
    <property type="match status" value="1"/>
</dbReference>
<keyword evidence="5" id="KW-0443">Lipid metabolism</keyword>
<keyword evidence="3" id="KW-0808">Transferase</keyword>
<dbReference type="EMBL" id="PDSK01000156">
    <property type="protein sequence ID" value="PIE31294.1"/>
    <property type="molecule type" value="Genomic_DNA"/>
</dbReference>
<protein>
    <submittedName>
        <fullName evidence="6">Cyclopropane-fatty-acyl-phospholipid synthase</fullName>
    </submittedName>
</protein>
<name>A0A2G6K6K4_9BACT</name>
<evidence type="ECO:0000313" key="6">
    <source>
        <dbReference type="EMBL" id="PIE31294.1"/>
    </source>
</evidence>
<evidence type="ECO:0000313" key="7">
    <source>
        <dbReference type="Proteomes" id="UP000230821"/>
    </source>
</evidence>
<evidence type="ECO:0000256" key="2">
    <source>
        <dbReference type="ARBA" id="ARBA00022603"/>
    </source>
</evidence>
<proteinExistence type="inferred from homology"/>
<dbReference type="Pfam" id="PF02353">
    <property type="entry name" value="CMAS"/>
    <property type="match status" value="1"/>
</dbReference>
<keyword evidence="2" id="KW-0489">Methyltransferase</keyword>
<evidence type="ECO:0000256" key="1">
    <source>
        <dbReference type="ARBA" id="ARBA00010815"/>
    </source>
</evidence>
<evidence type="ECO:0000256" key="5">
    <source>
        <dbReference type="ARBA" id="ARBA00023098"/>
    </source>
</evidence>
<evidence type="ECO:0000256" key="4">
    <source>
        <dbReference type="ARBA" id="ARBA00022691"/>
    </source>
</evidence>
<evidence type="ECO:0000256" key="3">
    <source>
        <dbReference type="ARBA" id="ARBA00022679"/>
    </source>
</evidence>
<dbReference type="PIRSF" id="PIRSF003085">
    <property type="entry name" value="CMAS"/>
    <property type="match status" value="1"/>
</dbReference>
<dbReference type="NCBIfam" id="NF008686">
    <property type="entry name" value="PRK11705.1"/>
    <property type="match status" value="1"/>
</dbReference>
<sequence>MPRETFREKSVQLLTLADVKIDGDRSWDIQVHNEKLYERVLAGGSLALGEAYMDGWWDCVDLDEFFFRILYAGLDRRVISRKELFTFLHAKLFNLQKLSRAYQIGQHHYDIGNDLYRNMLDRRMIYSCGYWKNATTLDDAQEAKLDLVCRKLGLEAGMRVLDIGCGWGGTAKFAAERYQVSVVGLTVSKEQARFAKELCKGLPVDIRLQDYRDMTERFDRVLSIGMFEHVGYKNYTTFMHVVRKCLPDDGLFLLHTIGGARSVVKTDPWIQRYIFPNSMLPSAKQICTAIEGVFVLEDWESFGADYDKTLMQWFRNFNAHWNTLKDRYDERFYRMWKYYLLSSAGAFRARDNQTWQLVLSPRGVSGGYQRIC</sequence>
<comment type="caution">
    <text evidence="6">The sequence shown here is derived from an EMBL/GenBank/DDBJ whole genome shotgun (WGS) entry which is preliminary data.</text>
</comment>
<dbReference type="InterPro" id="IPR029063">
    <property type="entry name" value="SAM-dependent_MTases_sf"/>
</dbReference>